<gene>
    <name evidence="1" type="ORF">CMsap09_01155</name>
</gene>
<dbReference type="AlphaFoldDB" id="A0A251XPS3"/>
<evidence type="ECO:0000313" key="1">
    <source>
        <dbReference type="EMBL" id="OUE07525.1"/>
    </source>
</evidence>
<evidence type="ECO:0000313" key="2">
    <source>
        <dbReference type="Proteomes" id="UP000195106"/>
    </source>
</evidence>
<accession>A0A251XPS3</accession>
<sequence length="187" mass="19175">MTIPAPTQALFLGGRSGVGKSTVAAEASRLLALAHVRHALVEGDALDQAHPEPWRQGIPLAERNLAAIWRNYRAAGWTRVIYANTVSVLEMPALTAALGGEVEAVGVLLTADDTTADGRLAGREIGSGLAEAMERSAAAAPRLEEGASPSVHRVATDGRSVADIAAEVVALSGWVTTGDGAAPGPAR</sequence>
<organism evidence="1 2">
    <name type="scientific">Clavibacter michiganensis</name>
    <dbReference type="NCBI Taxonomy" id="28447"/>
    <lineage>
        <taxon>Bacteria</taxon>
        <taxon>Bacillati</taxon>
        <taxon>Actinomycetota</taxon>
        <taxon>Actinomycetes</taxon>
        <taxon>Micrococcales</taxon>
        <taxon>Microbacteriaceae</taxon>
        <taxon>Clavibacter</taxon>
    </lineage>
</organism>
<reference evidence="1 2" key="1">
    <citation type="submission" date="2016-08" db="EMBL/GenBank/DDBJ databases">
        <title>Genome sequence of Clavibacter michiganensis spp. strain CASJ009.</title>
        <authorList>
            <person name="Thapa S.P."/>
            <person name="Coaker G."/>
        </authorList>
    </citation>
    <scope>NUCLEOTIDE SEQUENCE [LARGE SCALE GENOMIC DNA]</scope>
    <source>
        <strain evidence="1">CASJ009</strain>
    </source>
</reference>
<dbReference type="InterPro" id="IPR027417">
    <property type="entry name" value="P-loop_NTPase"/>
</dbReference>
<dbReference type="EMBL" id="MDHJ01000001">
    <property type="protein sequence ID" value="OUE07525.1"/>
    <property type="molecule type" value="Genomic_DNA"/>
</dbReference>
<dbReference type="Proteomes" id="UP000195106">
    <property type="component" value="Unassembled WGS sequence"/>
</dbReference>
<comment type="caution">
    <text evidence="1">The sequence shown here is derived from an EMBL/GenBank/DDBJ whole genome shotgun (WGS) entry which is preliminary data.</text>
</comment>
<proteinExistence type="predicted"/>
<name>A0A251XPS3_9MICO</name>
<protein>
    <recommendedName>
        <fullName evidence="3">Adenylyl-sulfate kinase</fullName>
    </recommendedName>
</protein>
<dbReference type="SUPFAM" id="SSF52540">
    <property type="entry name" value="P-loop containing nucleoside triphosphate hydrolases"/>
    <property type="match status" value="1"/>
</dbReference>
<evidence type="ECO:0008006" key="3">
    <source>
        <dbReference type="Google" id="ProtNLM"/>
    </source>
</evidence>
<dbReference type="Gene3D" id="3.40.50.300">
    <property type="entry name" value="P-loop containing nucleotide triphosphate hydrolases"/>
    <property type="match status" value="1"/>
</dbReference>